<accession>A0A829QD36</accession>
<dbReference type="Pfam" id="PF00392">
    <property type="entry name" value="GntR"/>
    <property type="match status" value="1"/>
</dbReference>
<keyword evidence="2" id="KW-0238">DNA-binding</keyword>
<evidence type="ECO:0000256" key="3">
    <source>
        <dbReference type="ARBA" id="ARBA00023163"/>
    </source>
</evidence>
<dbReference type="Proteomes" id="UP000021210">
    <property type="component" value="Unassembled WGS sequence"/>
</dbReference>
<sequence length="227" mass="24265">MPVPPSEGIAARSLLRDNAYKALRTAIVDGTLAPGERLRDDELSRWLGVSRTPIREALARLEQAGLVQTQPGRHTIVSPIDVREARAAQSVAAAMHELAVREAITNISPGDLAAMRHANTRFAAALDAHDPDAALAADDEFHAVAVEASANPYIAAVLEQVTPVLRRLERIRFASRDGRHSVALHEQIIARCEAGDSEGAGRAAARDNWHTLIAAPEGAAHEERGAG</sequence>
<dbReference type="SMART" id="SM00345">
    <property type="entry name" value="HTH_GNTR"/>
    <property type="match status" value="1"/>
</dbReference>
<evidence type="ECO:0000259" key="4">
    <source>
        <dbReference type="PROSITE" id="PS50949"/>
    </source>
</evidence>
<evidence type="ECO:0000313" key="5">
    <source>
        <dbReference type="EMBL" id="EUA60209.1"/>
    </source>
</evidence>
<evidence type="ECO:0000313" key="6">
    <source>
        <dbReference type="Proteomes" id="UP000021210"/>
    </source>
</evidence>
<dbReference type="GO" id="GO:0003700">
    <property type="term" value="F:DNA-binding transcription factor activity"/>
    <property type="evidence" value="ECO:0007669"/>
    <property type="project" value="InterPro"/>
</dbReference>
<dbReference type="InterPro" id="IPR008920">
    <property type="entry name" value="TF_FadR/GntR_C"/>
</dbReference>
<feature type="domain" description="HTH gntR-type" evidence="4">
    <location>
        <begin position="13"/>
        <end position="80"/>
    </location>
</feature>
<name>A0A829QD36_9MYCO</name>
<evidence type="ECO:0000256" key="1">
    <source>
        <dbReference type="ARBA" id="ARBA00023015"/>
    </source>
</evidence>
<dbReference type="InterPro" id="IPR000524">
    <property type="entry name" value="Tscrpt_reg_HTH_GntR"/>
</dbReference>
<dbReference type="SUPFAM" id="SSF46785">
    <property type="entry name" value="Winged helix' DNA-binding domain"/>
    <property type="match status" value="1"/>
</dbReference>
<dbReference type="Gene3D" id="1.20.120.530">
    <property type="entry name" value="GntR ligand-binding domain-like"/>
    <property type="match status" value="1"/>
</dbReference>
<dbReference type="PANTHER" id="PTHR43537">
    <property type="entry name" value="TRANSCRIPTIONAL REGULATOR, GNTR FAMILY"/>
    <property type="match status" value="1"/>
</dbReference>
<organism evidence="5 6">
    <name type="scientific">Mycobacteroides abscessus 1948</name>
    <dbReference type="NCBI Taxonomy" id="1299323"/>
    <lineage>
        <taxon>Bacteria</taxon>
        <taxon>Bacillati</taxon>
        <taxon>Actinomycetota</taxon>
        <taxon>Actinomycetes</taxon>
        <taxon>Mycobacteriales</taxon>
        <taxon>Mycobacteriaceae</taxon>
        <taxon>Mycobacteroides</taxon>
        <taxon>Mycobacteroides abscessus</taxon>
    </lineage>
</organism>
<proteinExistence type="predicted"/>
<gene>
    <name evidence="5" type="ORF">I542_0339</name>
</gene>
<dbReference type="InterPro" id="IPR036390">
    <property type="entry name" value="WH_DNA-bd_sf"/>
</dbReference>
<dbReference type="SMART" id="SM00895">
    <property type="entry name" value="FCD"/>
    <property type="match status" value="1"/>
</dbReference>
<dbReference type="Gene3D" id="1.10.10.10">
    <property type="entry name" value="Winged helix-like DNA-binding domain superfamily/Winged helix DNA-binding domain"/>
    <property type="match status" value="1"/>
</dbReference>
<dbReference type="InterPro" id="IPR036388">
    <property type="entry name" value="WH-like_DNA-bd_sf"/>
</dbReference>
<reference evidence="5 6" key="1">
    <citation type="submission" date="2013-12" db="EMBL/GenBank/DDBJ databases">
        <authorList>
            <person name="Zelazny A."/>
            <person name="Olivier K."/>
            <person name="Holland S."/>
            <person name="Lenaerts A."/>
            <person name="Ordway D."/>
            <person name="DeGroote M.A."/>
            <person name="Parker T."/>
            <person name="Sizemore C."/>
            <person name="Tallon L.J."/>
            <person name="Sadzewicz L.K."/>
            <person name="Sengamalay N."/>
            <person name="Fraser C.M."/>
            <person name="Hine E."/>
            <person name="Shefchek K.A."/>
            <person name="Das S.P."/>
            <person name="Tettelin H."/>
        </authorList>
    </citation>
    <scope>NUCLEOTIDE SEQUENCE [LARGE SCALE GENOMIC DNA]</scope>
    <source>
        <strain evidence="5 6">1948</strain>
    </source>
</reference>
<evidence type="ECO:0000256" key="2">
    <source>
        <dbReference type="ARBA" id="ARBA00023125"/>
    </source>
</evidence>
<dbReference type="PANTHER" id="PTHR43537:SF5">
    <property type="entry name" value="UXU OPERON TRANSCRIPTIONAL REGULATOR"/>
    <property type="match status" value="1"/>
</dbReference>
<dbReference type="InterPro" id="IPR011711">
    <property type="entry name" value="GntR_C"/>
</dbReference>
<dbReference type="GO" id="GO:0003677">
    <property type="term" value="F:DNA binding"/>
    <property type="evidence" value="ECO:0007669"/>
    <property type="project" value="UniProtKB-KW"/>
</dbReference>
<dbReference type="Pfam" id="PF07729">
    <property type="entry name" value="FCD"/>
    <property type="match status" value="1"/>
</dbReference>
<dbReference type="EMBL" id="JAOH01000002">
    <property type="protein sequence ID" value="EUA60209.1"/>
    <property type="molecule type" value="Genomic_DNA"/>
</dbReference>
<keyword evidence="3" id="KW-0804">Transcription</keyword>
<comment type="caution">
    <text evidence="5">The sequence shown here is derived from an EMBL/GenBank/DDBJ whole genome shotgun (WGS) entry which is preliminary data.</text>
</comment>
<dbReference type="AlphaFoldDB" id="A0A829QD36"/>
<protein>
    <submittedName>
        <fullName evidence="5">Bacterial regulatory s, gntR family protein</fullName>
    </submittedName>
</protein>
<dbReference type="CDD" id="cd07377">
    <property type="entry name" value="WHTH_GntR"/>
    <property type="match status" value="1"/>
</dbReference>
<keyword evidence="1" id="KW-0805">Transcription regulation</keyword>
<dbReference type="PROSITE" id="PS50949">
    <property type="entry name" value="HTH_GNTR"/>
    <property type="match status" value="1"/>
</dbReference>
<dbReference type="SUPFAM" id="SSF48008">
    <property type="entry name" value="GntR ligand-binding domain-like"/>
    <property type="match status" value="1"/>
</dbReference>